<dbReference type="InterPro" id="IPR012337">
    <property type="entry name" value="RNaseH-like_sf"/>
</dbReference>
<sequence>MTFLIRDVVRYRRKELHRIVGIANEQVYLFDLTSPKIIIRIEDFADFSSALERNVIRFEDPSPFNRTHPACATEKQTQRAHDRLALLQPMFVRVPAIFDERTRRAMIAMAAEQSGLCPKTIKSSLHRFWHGGMSLAALMPNFQNCGAPGQPKPRTGPMGRLPIDGLVRAPVLTDEMIAAFERCTNRYYRANRHISLSETFRLIKDQLATRCEIDEETGQPFTYLVDENPVLPTERQFRYWYQKQNRAVSDDKARFGEVRHEMRTRPRLSYAAADNENIGWRFVIDATKLDVHLVSRKDCWQFLGTPTLYIVVDELTGMIVGFSVSLENASWQAAGAALLNCVQDKVDFCAEHGIEIDEAEWPCGGSMPLRILFDRGEGRGHLASDFVRKSGLIIENTAPYRADLKGICEQRFHLINSALRKFVDGARDKTSGERGEPDPRRDAILDLDALTKVLIHCIIYLNGVERPAFRQSNAMIVDGVPPSPIAMWTWCMKRGRIALRRFDPGELAVALLPTISGRITAQGVSCKGVFYTNERLEREGWFDGVNLSAGSTSVELSLHPWLMDTVWLHLQGEDLPVPLHLTPRDSRYSGWSFEEFDVMRRAKRVEAASRDAQQTLAHADLRNSLEVIGAEARAKRIESLRPCNLADAREKRQFERDHRRVEARVELAGKLGEELGNISRADPASRFDHLGDGELRF</sequence>
<comment type="caution">
    <text evidence="2">The sequence shown here is derived from an EMBL/GenBank/DDBJ whole genome shotgun (WGS) entry which is preliminary data.</text>
</comment>
<accession>A0A916ZAU5</accession>
<keyword evidence="3" id="KW-1185">Reference proteome</keyword>
<dbReference type="Proteomes" id="UP000612349">
    <property type="component" value="Unassembled WGS sequence"/>
</dbReference>
<dbReference type="PROSITE" id="PS50994">
    <property type="entry name" value="INTEGRASE"/>
    <property type="match status" value="1"/>
</dbReference>
<name>A0A916ZAU5_9SPHN</name>
<dbReference type="SUPFAM" id="SSF53098">
    <property type="entry name" value="Ribonuclease H-like"/>
    <property type="match status" value="1"/>
</dbReference>
<dbReference type="OrthoDB" id="5287589at2"/>
<feature type="domain" description="Integrase catalytic" evidence="1">
    <location>
        <begin position="262"/>
        <end position="490"/>
    </location>
</feature>
<evidence type="ECO:0000313" key="2">
    <source>
        <dbReference type="EMBL" id="GGD83052.1"/>
    </source>
</evidence>
<protein>
    <recommendedName>
        <fullName evidence="1">Integrase catalytic domain-containing protein</fullName>
    </recommendedName>
</protein>
<dbReference type="GO" id="GO:0003676">
    <property type="term" value="F:nucleic acid binding"/>
    <property type="evidence" value="ECO:0007669"/>
    <property type="project" value="InterPro"/>
</dbReference>
<dbReference type="InterPro" id="IPR036397">
    <property type="entry name" value="RNaseH_sf"/>
</dbReference>
<dbReference type="InterPro" id="IPR001584">
    <property type="entry name" value="Integrase_cat-core"/>
</dbReference>
<evidence type="ECO:0000313" key="3">
    <source>
        <dbReference type="Proteomes" id="UP000612349"/>
    </source>
</evidence>
<proteinExistence type="predicted"/>
<dbReference type="Gene3D" id="3.30.420.10">
    <property type="entry name" value="Ribonuclease H-like superfamily/Ribonuclease H"/>
    <property type="match status" value="1"/>
</dbReference>
<dbReference type="AlphaFoldDB" id="A0A916ZAU5"/>
<dbReference type="RefSeq" id="WP_066777920.1">
    <property type="nucleotide sequence ID" value="NZ_BMIP01000013.1"/>
</dbReference>
<reference evidence="2" key="1">
    <citation type="journal article" date="2014" name="Int. J. Syst. Evol. Microbiol.">
        <title>Complete genome sequence of Corynebacterium casei LMG S-19264T (=DSM 44701T), isolated from a smear-ripened cheese.</title>
        <authorList>
            <consortium name="US DOE Joint Genome Institute (JGI-PGF)"/>
            <person name="Walter F."/>
            <person name="Albersmeier A."/>
            <person name="Kalinowski J."/>
            <person name="Ruckert C."/>
        </authorList>
    </citation>
    <scope>NUCLEOTIDE SEQUENCE</scope>
    <source>
        <strain evidence="2">CGMCC 1.15360</strain>
    </source>
</reference>
<dbReference type="EMBL" id="BMIP01000013">
    <property type="protein sequence ID" value="GGD83052.1"/>
    <property type="molecule type" value="Genomic_DNA"/>
</dbReference>
<gene>
    <name evidence="2" type="ORF">GCM10010990_36420</name>
</gene>
<organism evidence="2 3">
    <name type="scientific">Croceicoccus mobilis</name>
    <dbReference type="NCBI Taxonomy" id="1703339"/>
    <lineage>
        <taxon>Bacteria</taxon>
        <taxon>Pseudomonadati</taxon>
        <taxon>Pseudomonadota</taxon>
        <taxon>Alphaproteobacteria</taxon>
        <taxon>Sphingomonadales</taxon>
        <taxon>Erythrobacteraceae</taxon>
        <taxon>Croceicoccus</taxon>
    </lineage>
</organism>
<reference evidence="2" key="2">
    <citation type="submission" date="2020-09" db="EMBL/GenBank/DDBJ databases">
        <authorList>
            <person name="Sun Q."/>
            <person name="Zhou Y."/>
        </authorList>
    </citation>
    <scope>NUCLEOTIDE SEQUENCE</scope>
    <source>
        <strain evidence="2">CGMCC 1.15360</strain>
    </source>
</reference>
<dbReference type="GO" id="GO:0015074">
    <property type="term" value="P:DNA integration"/>
    <property type="evidence" value="ECO:0007669"/>
    <property type="project" value="InterPro"/>
</dbReference>
<evidence type="ECO:0000259" key="1">
    <source>
        <dbReference type="PROSITE" id="PS50994"/>
    </source>
</evidence>